<dbReference type="SUPFAM" id="SSF54534">
    <property type="entry name" value="FKBP-like"/>
    <property type="match status" value="1"/>
</dbReference>
<evidence type="ECO:0000256" key="4">
    <source>
        <dbReference type="ARBA" id="ARBA00023110"/>
    </source>
</evidence>
<dbReference type="PANTHER" id="PTHR43811:SF23">
    <property type="entry name" value="FKBP-TYPE 22 KDA PEPTIDYL-PROLYL CIS-TRANS ISOMERASE"/>
    <property type="match status" value="1"/>
</dbReference>
<dbReference type="GO" id="GO:0003755">
    <property type="term" value="F:peptidyl-prolyl cis-trans isomerase activity"/>
    <property type="evidence" value="ECO:0007669"/>
    <property type="project" value="UniProtKB-UniRule"/>
</dbReference>
<dbReference type="NCBIfam" id="NF008602">
    <property type="entry name" value="PRK11570.1"/>
    <property type="match status" value="1"/>
</dbReference>
<evidence type="ECO:0000256" key="5">
    <source>
        <dbReference type="ARBA" id="ARBA00023235"/>
    </source>
</evidence>
<evidence type="ECO:0000259" key="8">
    <source>
        <dbReference type="PROSITE" id="PS50059"/>
    </source>
</evidence>
<evidence type="ECO:0000256" key="1">
    <source>
        <dbReference type="ARBA" id="ARBA00000971"/>
    </source>
</evidence>
<dbReference type="EMBL" id="NVWI01000002">
    <property type="protein sequence ID" value="PCJ42555.1"/>
    <property type="molecule type" value="Genomic_DNA"/>
</dbReference>
<dbReference type="PANTHER" id="PTHR43811">
    <property type="entry name" value="FKBP-TYPE PEPTIDYL-PROLYL CIS-TRANS ISOMERASE FKPA"/>
    <property type="match status" value="1"/>
</dbReference>
<evidence type="ECO:0000313" key="9">
    <source>
        <dbReference type="EMBL" id="PCJ42555.1"/>
    </source>
</evidence>
<dbReference type="InterPro" id="IPR000774">
    <property type="entry name" value="PPIase_FKBP_N"/>
</dbReference>
<dbReference type="Gene3D" id="1.10.287.460">
    <property type="entry name" value="Peptidyl-prolyl cis-trans isomerase, FKBP-type, N-terminal domain"/>
    <property type="match status" value="1"/>
</dbReference>
<name>A0A2A5CGB7_9GAMM</name>
<organism evidence="9 10">
    <name type="scientific">SAR86 cluster bacterium</name>
    <dbReference type="NCBI Taxonomy" id="2030880"/>
    <lineage>
        <taxon>Bacteria</taxon>
        <taxon>Pseudomonadati</taxon>
        <taxon>Pseudomonadota</taxon>
        <taxon>Gammaproteobacteria</taxon>
        <taxon>SAR86 cluster</taxon>
    </lineage>
</organism>
<protein>
    <recommendedName>
        <fullName evidence="7">Peptidyl-prolyl cis-trans isomerase</fullName>
        <ecNumber evidence="7">5.2.1.8</ecNumber>
    </recommendedName>
</protein>
<dbReference type="EC" id="5.2.1.8" evidence="7"/>
<evidence type="ECO:0000313" key="10">
    <source>
        <dbReference type="Proteomes" id="UP000228987"/>
    </source>
</evidence>
<dbReference type="InterPro" id="IPR001179">
    <property type="entry name" value="PPIase_FKBP_dom"/>
</dbReference>
<gene>
    <name evidence="9" type="ORF">COA71_03320</name>
</gene>
<evidence type="ECO:0000256" key="7">
    <source>
        <dbReference type="RuleBase" id="RU003915"/>
    </source>
</evidence>
<reference evidence="10" key="1">
    <citation type="submission" date="2017-08" db="EMBL/GenBank/DDBJ databases">
        <title>A dynamic microbial community with high functional redundancy inhabits the cold, oxic subseafloor aquifer.</title>
        <authorList>
            <person name="Tully B.J."/>
            <person name="Wheat C.G."/>
            <person name="Glazer B.T."/>
            <person name="Huber J.A."/>
        </authorList>
    </citation>
    <scope>NUCLEOTIDE SEQUENCE [LARGE SCALE GENOMIC DNA]</scope>
</reference>
<keyword evidence="5 6" id="KW-0413">Isomerase</keyword>
<dbReference type="InterPro" id="IPR046357">
    <property type="entry name" value="PPIase_dom_sf"/>
</dbReference>
<dbReference type="GO" id="GO:0006457">
    <property type="term" value="P:protein folding"/>
    <property type="evidence" value="ECO:0007669"/>
    <property type="project" value="InterPro"/>
</dbReference>
<evidence type="ECO:0000256" key="2">
    <source>
        <dbReference type="ARBA" id="ARBA00006577"/>
    </source>
</evidence>
<feature type="domain" description="PPIase FKBP-type" evidence="8">
    <location>
        <begin position="119"/>
        <end position="205"/>
    </location>
</feature>
<dbReference type="InterPro" id="IPR036944">
    <property type="entry name" value="PPIase_FKBP_N_sf"/>
</dbReference>
<dbReference type="Pfam" id="PF00254">
    <property type="entry name" value="FKBP_C"/>
    <property type="match status" value="1"/>
</dbReference>
<comment type="caution">
    <text evidence="9">The sequence shown here is derived from an EMBL/GenBank/DDBJ whole genome shotgun (WGS) entry which is preliminary data.</text>
</comment>
<dbReference type="PROSITE" id="PS50059">
    <property type="entry name" value="FKBP_PPIASE"/>
    <property type="match status" value="1"/>
</dbReference>
<comment type="similarity">
    <text evidence="2 7">Belongs to the FKBP-type PPIase family.</text>
</comment>
<evidence type="ECO:0000256" key="3">
    <source>
        <dbReference type="ARBA" id="ARBA00022729"/>
    </source>
</evidence>
<evidence type="ECO:0000256" key="6">
    <source>
        <dbReference type="PROSITE-ProRule" id="PRU00277"/>
    </source>
</evidence>
<dbReference type="Proteomes" id="UP000228987">
    <property type="component" value="Unassembled WGS sequence"/>
</dbReference>
<dbReference type="FunFam" id="3.10.50.40:FF:000045">
    <property type="entry name" value="Peptidyl-prolyl cis-trans isomerase"/>
    <property type="match status" value="1"/>
</dbReference>
<sequence>MADPLTSIDDRASYAIGRQMGEQLTKNPFDGMQTEAVLSGMADALADKPSPISREDMNEAIDDLNKRMLEKQQEDAGSEEASGEAFLAKNAEREEVETTASGLQYEVIETGEGEMPELSSRVKVHYHGTLTDGTVFDSSVDRGQPIDFPVSGVIAGWTEALQMMNPGAKYKLYIPHQLAYGEAGAGDVIKPFTTLIFDVELLEIL</sequence>
<keyword evidence="3" id="KW-0732">Signal</keyword>
<keyword evidence="4 6" id="KW-0697">Rotamase</keyword>
<accession>A0A2A5CGB7</accession>
<comment type="catalytic activity">
    <reaction evidence="1 6 7">
        <text>[protein]-peptidylproline (omega=180) = [protein]-peptidylproline (omega=0)</text>
        <dbReference type="Rhea" id="RHEA:16237"/>
        <dbReference type="Rhea" id="RHEA-COMP:10747"/>
        <dbReference type="Rhea" id="RHEA-COMP:10748"/>
        <dbReference type="ChEBI" id="CHEBI:83833"/>
        <dbReference type="ChEBI" id="CHEBI:83834"/>
        <dbReference type="EC" id="5.2.1.8"/>
    </reaction>
</comment>
<proteinExistence type="inferred from homology"/>
<dbReference type="Pfam" id="PF01346">
    <property type="entry name" value="FKBP_N"/>
    <property type="match status" value="1"/>
</dbReference>
<dbReference type="Gene3D" id="3.10.50.40">
    <property type="match status" value="1"/>
</dbReference>
<dbReference type="AlphaFoldDB" id="A0A2A5CGB7"/>